<keyword evidence="3" id="KW-1185">Reference proteome</keyword>
<reference evidence="2" key="2">
    <citation type="submission" date="2013-10" db="EMBL/GenBank/DDBJ databases">
        <authorList>
            <person name="Aslett M."/>
        </authorList>
    </citation>
    <scope>NUCLEOTIDE SEQUENCE [LARGE SCALE GENOMIC DNA]</scope>
    <source>
        <strain evidence="2">Houghton</strain>
    </source>
</reference>
<dbReference type="OrthoDB" id="10443811at2759"/>
<protein>
    <submittedName>
        <fullName evidence="2">Uncharacterized protein</fullName>
    </submittedName>
</protein>
<gene>
    <name evidence="2" type="ORF">ETH_00006970</name>
</gene>
<accession>U6KWJ2</accession>
<dbReference type="GeneID" id="25250596"/>
<dbReference type="VEuPathDB" id="ToxoDB:ETH2_0501900"/>
<proteinExistence type="predicted"/>
<dbReference type="Proteomes" id="UP000030747">
    <property type="component" value="Unassembled WGS sequence"/>
</dbReference>
<name>U6KWJ2_EIMTE</name>
<evidence type="ECO:0000313" key="2">
    <source>
        <dbReference type="EMBL" id="CDJ42341.1"/>
    </source>
</evidence>
<feature type="coiled-coil region" evidence="1">
    <location>
        <begin position="82"/>
        <end position="109"/>
    </location>
</feature>
<dbReference type="VEuPathDB" id="ToxoDB:ETH_00006970"/>
<dbReference type="RefSeq" id="XP_013233091.1">
    <property type="nucleotide sequence ID" value="XM_013377637.1"/>
</dbReference>
<evidence type="ECO:0000313" key="3">
    <source>
        <dbReference type="Proteomes" id="UP000030747"/>
    </source>
</evidence>
<keyword evidence="1" id="KW-0175">Coiled coil</keyword>
<dbReference type="AlphaFoldDB" id="U6KWJ2"/>
<dbReference type="EMBL" id="HG675712">
    <property type="protein sequence ID" value="CDJ42341.1"/>
    <property type="molecule type" value="Genomic_DNA"/>
</dbReference>
<evidence type="ECO:0000256" key="1">
    <source>
        <dbReference type="SAM" id="Coils"/>
    </source>
</evidence>
<sequence length="114" mass="13076">MGEISGPQVPQPRQSLLQLRALRNTTSYKLEELSVLRKEADVLEQKRRSILRETAAIRADQRAAAAAAIRLVHANATRETERRALEMEVLALKSELSLQKKELEEMETAWKRRK</sequence>
<reference evidence="2" key="1">
    <citation type="submission" date="2013-10" db="EMBL/GenBank/DDBJ databases">
        <title>Genomic analysis of the causative agents of coccidiosis in chickens.</title>
        <authorList>
            <person name="Reid A.J."/>
            <person name="Blake D."/>
            <person name="Billington K."/>
            <person name="Browne H."/>
            <person name="Dunn M."/>
            <person name="Hung S."/>
            <person name="Kawahara F."/>
            <person name="Miranda-Saavedra D."/>
            <person name="Mourier T."/>
            <person name="Nagra H."/>
            <person name="Otto T.D."/>
            <person name="Rawlings N."/>
            <person name="Sanchez A."/>
            <person name="Sanders M."/>
            <person name="Subramaniam C."/>
            <person name="Tay Y."/>
            <person name="Dear P."/>
            <person name="Doerig C."/>
            <person name="Gruber A."/>
            <person name="Parkinson J."/>
            <person name="Shirley M."/>
            <person name="Wan K.L."/>
            <person name="Berriman M."/>
            <person name="Tomley F."/>
            <person name="Pain A."/>
        </authorList>
    </citation>
    <scope>NUCLEOTIDE SEQUENCE [LARGE SCALE GENOMIC DNA]</scope>
    <source>
        <strain evidence="2">Houghton</strain>
    </source>
</reference>
<organism evidence="2 3">
    <name type="scientific">Eimeria tenella</name>
    <name type="common">Coccidian parasite</name>
    <dbReference type="NCBI Taxonomy" id="5802"/>
    <lineage>
        <taxon>Eukaryota</taxon>
        <taxon>Sar</taxon>
        <taxon>Alveolata</taxon>
        <taxon>Apicomplexa</taxon>
        <taxon>Conoidasida</taxon>
        <taxon>Coccidia</taxon>
        <taxon>Eucoccidiorida</taxon>
        <taxon>Eimeriorina</taxon>
        <taxon>Eimeriidae</taxon>
        <taxon>Eimeria</taxon>
    </lineage>
</organism>